<evidence type="ECO:0000313" key="2">
    <source>
        <dbReference type="EMBL" id="GAA4389458.1"/>
    </source>
</evidence>
<dbReference type="GO" id="GO:0016787">
    <property type="term" value="F:hydrolase activity"/>
    <property type="evidence" value="ECO:0007669"/>
    <property type="project" value="UniProtKB-KW"/>
</dbReference>
<sequence>MSALTAGMTTVGDLPLYRAVPSGEGPWPALVLVHEVFGLDDEMRRHADRLAAMGYLVLAPDLLARGRRVVCLAQTFRALRRGRGRTFDDIEAVRDAALADPRCSGAVGVIGFCLGGGFALVLAGRPGWDAAVVNYGALPPDLSTLDDACPVVASYGGRDLYLRGAASTLEEALAERGVPHDVREYPSAGHAFLNEQADVPWFATPISRWVMRVGPDAASADDAWRRIGDFLNRHLG</sequence>
<comment type="caution">
    <text evidence="2">The sequence shown here is derived from an EMBL/GenBank/DDBJ whole genome shotgun (WGS) entry which is preliminary data.</text>
</comment>
<dbReference type="EMBL" id="BAABFX010000010">
    <property type="protein sequence ID" value="GAA4389458.1"/>
    <property type="molecule type" value="Genomic_DNA"/>
</dbReference>
<feature type="domain" description="Dienelactone hydrolase" evidence="1">
    <location>
        <begin position="17"/>
        <end position="234"/>
    </location>
</feature>
<protein>
    <submittedName>
        <fullName evidence="2">Dienelactone hydrolase family protein</fullName>
    </submittedName>
</protein>
<proteinExistence type="predicted"/>
<dbReference type="PANTHER" id="PTHR46623">
    <property type="entry name" value="CARBOXYMETHYLENEBUTENOLIDASE-RELATED"/>
    <property type="match status" value="1"/>
</dbReference>
<keyword evidence="2" id="KW-0378">Hydrolase</keyword>
<evidence type="ECO:0000259" key="1">
    <source>
        <dbReference type="Pfam" id="PF01738"/>
    </source>
</evidence>
<dbReference type="InterPro" id="IPR051049">
    <property type="entry name" value="Dienelactone_hydrolase-like"/>
</dbReference>
<dbReference type="SUPFAM" id="SSF53474">
    <property type="entry name" value="alpha/beta-Hydrolases"/>
    <property type="match status" value="1"/>
</dbReference>
<organism evidence="2 3">
    <name type="scientific">Ornithinibacter aureus</name>
    <dbReference type="NCBI Taxonomy" id="622664"/>
    <lineage>
        <taxon>Bacteria</taxon>
        <taxon>Bacillati</taxon>
        <taxon>Actinomycetota</taxon>
        <taxon>Actinomycetes</taxon>
        <taxon>Micrococcales</taxon>
        <taxon>Intrasporangiaceae</taxon>
        <taxon>Ornithinibacter</taxon>
    </lineage>
</organism>
<dbReference type="Gene3D" id="3.40.50.1820">
    <property type="entry name" value="alpha/beta hydrolase"/>
    <property type="match status" value="1"/>
</dbReference>
<name>A0ABP8JEC9_9MICO</name>
<dbReference type="Pfam" id="PF01738">
    <property type="entry name" value="DLH"/>
    <property type="match status" value="1"/>
</dbReference>
<dbReference type="InterPro" id="IPR029058">
    <property type="entry name" value="AB_hydrolase_fold"/>
</dbReference>
<dbReference type="Proteomes" id="UP001500390">
    <property type="component" value="Unassembled WGS sequence"/>
</dbReference>
<keyword evidence="3" id="KW-1185">Reference proteome</keyword>
<evidence type="ECO:0000313" key="3">
    <source>
        <dbReference type="Proteomes" id="UP001500390"/>
    </source>
</evidence>
<dbReference type="InterPro" id="IPR002925">
    <property type="entry name" value="Dienelactn_hydro"/>
</dbReference>
<accession>A0ABP8JEC9</accession>
<reference evidence="3" key="1">
    <citation type="journal article" date="2019" name="Int. J. Syst. Evol. Microbiol.">
        <title>The Global Catalogue of Microorganisms (GCM) 10K type strain sequencing project: providing services to taxonomists for standard genome sequencing and annotation.</title>
        <authorList>
            <consortium name="The Broad Institute Genomics Platform"/>
            <consortium name="The Broad Institute Genome Sequencing Center for Infectious Disease"/>
            <person name="Wu L."/>
            <person name="Ma J."/>
        </authorList>
    </citation>
    <scope>NUCLEOTIDE SEQUENCE [LARGE SCALE GENOMIC DNA]</scope>
    <source>
        <strain evidence="3">JCM 17738</strain>
    </source>
</reference>
<dbReference type="PANTHER" id="PTHR46623:SF6">
    <property type="entry name" value="ALPHA_BETA-HYDROLASES SUPERFAMILY PROTEIN"/>
    <property type="match status" value="1"/>
</dbReference>
<dbReference type="RefSeq" id="WP_159901466.1">
    <property type="nucleotide sequence ID" value="NZ_BAABFX010000010.1"/>
</dbReference>
<gene>
    <name evidence="2" type="ORF">GCM10023153_05710</name>
</gene>